<dbReference type="GeneID" id="106722741"/>
<dbReference type="InterPro" id="IPR050629">
    <property type="entry name" value="STE20/SPS1-PAK"/>
</dbReference>
<sequence>MPPPPGRSAVPAWDVSLPGCLGSLPAPRLAESRGCRESGRLGPRPSRGVQAVGCREPGSSPPSLPPTPHLPCQARDTQTGELAAIKIVKLDPGDDTSSIEQEVTALRECGHPNVVAYFGSYLRCGGLRGGRYPSSNPPRASGLCCTFLLTPLPQSQPHPSSGPHVCSPQKCPAGVEWICMEYCGGGSLQEIYHGECWVPSGPGGGGREPEAWVPSGSGICPGALPSPRMGPGRLGVL</sequence>
<keyword evidence="2" id="KW-0547">Nucleotide-binding</keyword>
<evidence type="ECO:0000256" key="5">
    <source>
        <dbReference type="SAM" id="MobiDB-lite"/>
    </source>
</evidence>
<keyword evidence="3" id="KW-0418">Kinase</keyword>
<evidence type="ECO:0000313" key="7">
    <source>
        <dbReference type="RefSeq" id="XP_025070715.1"/>
    </source>
</evidence>
<dbReference type="GO" id="GO:0005524">
    <property type="term" value="F:ATP binding"/>
    <property type="evidence" value="ECO:0007669"/>
    <property type="project" value="UniProtKB-KW"/>
</dbReference>
<accession>A0A3Q0HJK8</accession>
<dbReference type="KEGG" id="asn:106722741"/>
<feature type="compositionally biased region" description="Pro residues" evidence="5">
    <location>
        <begin position="59"/>
        <end position="69"/>
    </location>
</feature>
<dbReference type="SUPFAM" id="SSF56112">
    <property type="entry name" value="Protein kinase-like (PK-like)"/>
    <property type="match status" value="1"/>
</dbReference>
<dbReference type="AlphaFoldDB" id="A0A3Q0HJK8"/>
<dbReference type="GO" id="GO:0005737">
    <property type="term" value="C:cytoplasm"/>
    <property type="evidence" value="ECO:0007669"/>
    <property type="project" value="TreeGrafter"/>
</dbReference>
<proteinExistence type="predicted"/>
<reference evidence="7" key="1">
    <citation type="submission" date="2025-08" db="UniProtKB">
        <authorList>
            <consortium name="RefSeq"/>
        </authorList>
    </citation>
    <scope>IDENTIFICATION</scope>
</reference>
<evidence type="ECO:0000313" key="6">
    <source>
        <dbReference type="Proteomes" id="UP000189705"/>
    </source>
</evidence>
<evidence type="ECO:0000256" key="1">
    <source>
        <dbReference type="ARBA" id="ARBA00022527"/>
    </source>
</evidence>
<protein>
    <submittedName>
        <fullName evidence="7">Uncharacterized protein LOC106722741</fullName>
    </submittedName>
</protein>
<evidence type="ECO:0000256" key="3">
    <source>
        <dbReference type="ARBA" id="ARBA00022777"/>
    </source>
</evidence>
<dbReference type="PANTHER" id="PTHR48012">
    <property type="entry name" value="STERILE20-LIKE KINASE, ISOFORM B-RELATED"/>
    <property type="match status" value="1"/>
</dbReference>
<dbReference type="GO" id="GO:0008349">
    <property type="term" value="F:MAP kinase kinase kinase kinase activity"/>
    <property type="evidence" value="ECO:0007669"/>
    <property type="project" value="TreeGrafter"/>
</dbReference>
<dbReference type="PANTHER" id="PTHR48012:SF6">
    <property type="entry name" value="MITOGEN-ACTIVATED PROTEIN KINASE KINASE KINASE KINASE 2"/>
    <property type="match status" value="1"/>
</dbReference>
<feature type="region of interest" description="Disordered" evidence="5">
    <location>
        <begin position="25"/>
        <end position="69"/>
    </location>
</feature>
<dbReference type="InParanoid" id="A0A3Q0HJK8"/>
<evidence type="ECO:0000256" key="4">
    <source>
        <dbReference type="ARBA" id="ARBA00022840"/>
    </source>
</evidence>
<gene>
    <name evidence="7" type="primary">LOC106722741</name>
</gene>
<keyword evidence="4" id="KW-0067">ATP-binding</keyword>
<keyword evidence="3" id="KW-0808">Transferase</keyword>
<organism evidence="6 7">
    <name type="scientific">Alligator sinensis</name>
    <name type="common">Chinese alligator</name>
    <dbReference type="NCBI Taxonomy" id="38654"/>
    <lineage>
        <taxon>Eukaryota</taxon>
        <taxon>Metazoa</taxon>
        <taxon>Chordata</taxon>
        <taxon>Craniata</taxon>
        <taxon>Vertebrata</taxon>
        <taxon>Euteleostomi</taxon>
        <taxon>Archelosauria</taxon>
        <taxon>Archosauria</taxon>
        <taxon>Crocodylia</taxon>
        <taxon>Alligatoridae</taxon>
        <taxon>Alligatorinae</taxon>
        <taxon>Alligator</taxon>
    </lineage>
</organism>
<keyword evidence="1" id="KW-0723">Serine/threonine-protein kinase</keyword>
<dbReference type="RefSeq" id="XP_025070715.1">
    <property type="nucleotide sequence ID" value="XM_025214930.1"/>
</dbReference>
<feature type="compositionally biased region" description="Basic and acidic residues" evidence="5">
    <location>
        <begin position="30"/>
        <end position="39"/>
    </location>
</feature>
<evidence type="ECO:0000256" key="2">
    <source>
        <dbReference type="ARBA" id="ARBA00022741"/>
    </source>
</evidence>
<dbReference type="Gene3D" id="3.30.200.20">
    <property type="entry name" value="Phosphorylase Kinase, domain 1"/>
    <property type="match status" value="1"/>
</dbReference>
<name>A0A3Q0HJK8_ALLSI</name>
<keyword evidence="6" id="KW-1185">Reference proteome</keyword>
<dbReference type="InterPro" id="IPR011009">
    <property type="entry name" value="Kinase-like_dom_sf"/>
</dbReference>
<dbReference type="Proteomes" id="UP000189705">
    <property type="component" value="Unplaced"/>
</dbReference>